<sequence length="246" mass="25656">MGVSNKTAIVTGAGSGIGAGIAAKLAKHGANLVVCDLNGDSAKSVAEKINTAGGRAIAVSADVTNWEEVSAMAEETVHVFGSVDILVNNAGALKDNSILRMPLEDWELVINTCLKGAWLCCKAVLGHMRAQGFGRVVNIASRAWLGNPGQSNYSSAKAGVVGLTSSLALEFASHGVTVNSVAPGFIEAPMARRLPPETQEKVINAQPIKRPGRIEDVANAVLFFCDEETSYVTGQILYVDGGRHVA</sequence>
<keyword evidence="6" id="KW-1185">Reference proteome</keyword>
<gene>
    <name evidence="5" type="primary">fabG</name>
    <name evidence="5" type="ORF">L7E55_03620</name>
</gene>
<dbReference type="FunFam" id="3.40.50.720:FF:000173">
    <property type="entry name" value="3-oxoacyl-[acyl-carrier protein] reductase"/>
    <property type="match status" value="1"/>
</dbReference>
<dbReference type="PANTHER" id="PTHR42879">
    <property type="entry name" value="3-OXOACYL-(ACYL-CARRIER-PROTEIN) REDUCTASE"/>
    <property type="match status" value="1"/>
</dbReference>
<reference evidence="5" key="1">
    <citation type="submission" date="2022-02" db="EMBL/GenBank/DDBJ databases">
        <authorList>
            <person name="Leng L."/>
        </authorList>
    </citation>
    <scope>NUCLEOTIDE SEQUENCE</scope>
    <source>
        <strain evidence="5">JI</strain>
    </source>
</reference>
<keyword evidence="3" id="KW-0753">Steroid metabolism</keyword>
<dbReference type="GO" id="GO:0004316">
    <property type="term" value="F:3-oxoacyl-[acyl-carrier-protein] reductase (NADPH) activity"/>
    <property type="evidence" value="ECO:0007669"/>
    <property type="project" value="UniProtKB-EC"/>
</dbReference>
<evidence type="ECO:0000256" key="2">
    <source>
        <dbReference type="ARBA" id="ARBA00023002"/>
    </source>
</evidence>
<dbReference type="EMBL" id="JAKOAV010000004">
    <property type="protein sequence ID" value="MDF9407457.1"/>
    <property type="molecule type" value="Genomic_DNA"/>
</dbReference>
<proteinExistence type="inferred from homology"/>
<dbReference type="NCBIfam" id="NF005559">
    <property type="entry name" value="PRK07231.1"/>
    <property type="match status" value="1"/>
</dbReference>
<dbReference type="InterPro" id="IPR050259">
    <property type="entry name" value="SDR"/>
</dbReference>
<evidence type="ECO:0000313" key="5">
    <source>
        <dbReference type="EMBL" id="MDF9407457.1"/>
    </source>
</evidence>
<keyword evidence="3" id="KW-0443">Lipid metabolism</keyword>
<dbReference type="InterPro" id="IPR057326">
    <property type="entry name" value="KR_dom"/>
</dbReference>
<dbReference type="SMART" id="SM00822">
    <property type="entry name" value="PKS_KR"/>
    <property type="match status" value="1"/>
</dbReference>
<accession>A0A9X4H499</accession>
<comment type="similarity">
    <text evidence="1">Belongs to the short-chain dehydrogenases/reductases (SDR) family.</text>
</comment>
<dbReference type="RefSeq" id="WP_277442690.1">
    <property type="nucleotide sequence ID" value="NZ_JAKOAV010000004.1"/>
</dbReference>
<evidence type="ECO:0000313" key="6">
    <source>
        <dbReference type="Proteomes" id="UP001154312"/>
    </source>
</evidence>
<dbReference type="PRINTS" id="PR00080">
    <property type="entry name" value="SDRFAMILY"/>
</dbReference>
<dbReference type="EC" id="1.1.1.100" evidence="5"/>
<name>A0A9X4H499_9FIRM</name>
<organism evidence="5 6">
    <name type="scientific">Pelotomaculum isophthalicicum JI</name>
    <dbReference type="NCBI Taxonomy" id="947010"/>
    <lineage>
        <taxon>Bacteria</taxon>
        <taxon>Bacillati</taxon>
        <taxon>Bacillota</taxon>
        <taxon>Clostridia</taxon>
        <taxon>Eubacteriales</taxon>
        <taxon>Desulfotomaculaceae</taxon>
        <taxon>Pelotomaculum</taxon>
    </lineage>
</organism>
<dbReference type="SUPFAM" id="SSF51735">
    <property type="entry name" value="NAD(P)-binding Rossmann-fold domains"/>
    <property type="match status" value="1"/>
</dbReference>
<comment type="caution">
    <text evidence="5">The sequence shown here is derived from an EMBL/GenBank/DDBJ whole genome shotgun (WGS) entry which is preliminary data.</text>
</comment>
<dbReference type="Pfam" id="PF13561">
    <property type="entry name" value="adh_short_C2"/>
    <property type="match status" value="1"/>
</dbReference>
<dbReference type="GO" id="GO:0032787">
    <property type="term" value="P:monocarboxylic acid metabolic process"/>
    <property type="evidence" value="ECO:0007669"/>
    <property type="project" value="UniProtKB-ARBA"/>
</dbReference>
<keyword evidence="2 5" id="KW-0560">Oxidoreductase</keyword>
<dbReference type="PROSITE" id="PS00061">
    <property type="entry name" value="ADH_SHORT"/>
    <property type="match status" value="1"/>
</dbReference>
<dbReference type="GO" id="GO:0008202">
    <property type="term" value="P:steroid metabolic process"/>
    <property type="evidence" value="ECO:0007669"/>
    <property type="project" value="UniProtKB-KW"/>
</dbReference>
<dbReference type="InterPro" id="IPR020904">
    <property type="entry name" value="Sc_DH/Rdtase_CS"/>
</dbReference>
<dbReference type="PANTHER" id="PTHR42879:SF2">
    <property type="entry name" value="3-OXOACYL-[ACYL-CARRIER-PROTEIN] REDUCTASE FABG"/>
    <property type="match status" value="1"/>
</dbReference>
<dbReference type="InterPro" id="IPR036291">
    <property type="entry name" value="NAD(P)-bd_dom_sf"/>
</dbReference>
<feature type="domain" description="Ketoreductase" evidence="4">
    <location>
        <begin position="6"/>
        <end position="184"/>
    </location>
</feature>
<dbReference type="NCBIfam" id="NF009466">
    <property type="entry name" value="PRK12826.1-2"/>
    <property type="match status" value="1"/>
</dbReference>
<dbReference type="Gene3D" id="3.40.50.720">
    <property type="entry name" value="NAD(P)-binding Rossmann-like Domain"/>
    <property type="match status" value="1"/>
</dbReference>
<dbReference type="PRINTS" id="PR00081">
    <property type="entry name" value="GDHRDH"/>
</dbReference>
<evidence type="ECO:0000259" key="4">
    <source>
        <dbReference type="SMART" id="SM00822"/>
    </source>
</evidence>
<dbReference type="InterPro" id="IPR002347">
    <property type="entry name" value="SDR_fam"/>
</dbReference>
<dbReference type="Proteomes" id="UP001154312">
    <property type="component" value="Unassembled WGS sequence"/>
</dbReference>
<dbReference type="AlphaFoldDB" id="A0A9X4H499"/>
<evidence type="ECO:0000256" key="1">
    <source>
        <dbReference type="ARBA" id="ARBA00006484"/>
    </source>
</evidence>
<protein>
    <submittedName>
        <fullName evidence="5">3-oxoacyl-ACP reductase FabG</fullName>
        <ecNumber evidence="5">1.1.1.100</ecNumber>
    </submittedName>
</protein>
<evidence type="ECO:0000256" key="3">
    <source>
        <dbReference type="ARBA" id="ARBA00023221"/>
    </source>
</evidence>